<dbReference type="PANTHER" id="PTHR42709:SF9">
    <property type="entry name" value="ALKALINE PHOSPHATASE LIKE PROTEIN"/>
    <property type="match status" value="1"/>
</dbReference>
<evidence type="ECO:0000259" key="3">
    <source>
        <dbReference type="Pfam" id="PF09335"/>
    </source>
</evidence>
<sequence>MMEQIQSLFFTYGYFFVFLFLFCGLIGIPAAEESFLLFVGVTLSQIASSDYRLSLALCILMAVLGASCGMISAYSIGYYIGEPFMMRYGKYIGLTAKRWKVAQHRFQQHTFLAIIAGYFIPGIRQINPYLAGLSRARFASFLPATIIGASIWSSLFLLLGYFMGNQIHRLLGLGLFHIILVGVVLFIGFIIITVVQFRKK</sequence>
<feature type="transmembrane region" description="Helical" evidence="2">
    <location>
        <begin position="141"/>
        <end position="163"/>
    </location>
</feature>
<feature type="transmembrane region" description="Helical" evidence="2">
    <location>
        <begin position="175"/>
        <end position="195"/>
    </location>
</feature>
<gene>
    <name evidence="4" type="ORF">SAMN02982927_03440</name>
</gene>
<dbReference type="GO" id="GO:0005886">
    <property type="term" value="C:plasma membrane"/>
    <property type="evidence" value="ECO:0007669"/>
    <property type="project" value="TreeGrafter"/>
</dbReference>
<keyword evidence="2" id="KW-0812">Transmembrane</keyword>
<keyword evidence="2" id="KW-0472">Membrane</keyword>
<protein>
    <submittedName>
        <fullName evidence="4">Membrane protein DedA, SNARE-associated domain</fullName>
    </submittedName>
</protein>
<dbReference type="InterPro" id="IPR051311">
    <property type="entry name" value="DedA_domain"/>
</dbReference>
<dbReference type="STRING" id="269670.SAMN02982927_03440"/>
<organism evidence="4 5">
    <name type="scientific">Sporolactobacillus nakayamae</name>
    <dbReference type="NCBI Taxonomy" id="269670"/>
    <lineage>
        <taxon>Bacteria</taxon>
        <taxon>Bacillati</taxon>
        <taxon>Bacillota</taxon>
        <taxon>Bacilli</taxon>
        <taxon>Bacillales</taxon>
        <taxon>Sporolactobacillaceae</taxon>
        <taxon>Sporolactobacillus</taxon>
    </lineage>
</organism>
<evidence type="ECO:0000256" key="2">
    <source>
        <dbReference type="SAM" id="Phobius"/>
    </source>
</evidence>
<dbReference type="AlphaFoldDB" id="A0A1I2W821"/>
<evidence type="ECO:0000313" key="4">
    <source>
        <dbReference type="EMBL" id="SFG97554.1"/>
    </source>
</evidence>
<dbReference type="InterPro" id="IPR032816">
    <property type="entry name" value="VTT_dom"/>
</dbReference>
<dbReference type="Pfam" id="PF09335">
    <property type="entry name" value="VTT_dom"/>
    <property type="match status" value="1"/>
</dbReference>
<dbReference type="Proteomes" id="UP000198752">
    <property type="component" value="Unassembled WGS sequence"/>
</dbReference>
<dbReference type="RefSeq" id="WP_245734345.1">
    <property type="nucleotide sequence ID" value="NZ_FOOY01000037.1"/>
</dbReference>
<keyword evidence="2" id="KW-1133">Transmembrane helix</keyword>
<evidence type="ECO:0000313" key="5">
    <source>
        <dbReference type="Proteomes" id="UP000198752"/>
    </source>
</evidence>
<proteinExistence type="inferred from homology"/>
<evidence type="ECO:0000256" key="1">
    <source>
        <dbReference type="ARBA" id="ARBA00010792"/>
    </source>
</evidence>
<name>A0A1I2W821_9BACL</name>
<accession>A0A1I2W821</accession>
<dbReference type="EMBL" id="FOOY01000037">
    <property type="protein sequence ID" value="SFG97554.1"/>
    <property type="molecule type" value="Genomic_DNA"/>
</dbReference>
<keyword evidence="5" id="KW-1185">Reference proteome</keyword>
<feature type="domain" description="VTT" evidence="3">
    <location>
        <begin position="36"/>
        <end position="161"/>
    </location>
</feature>
<feature type="transmembrane region" description="Helical" evidence="2">
    <location>
        <begin position="12"/>
        <end position="31"/>
    </location>
</feature>
<reference evidence="5" key="1">
    <citation type="submission" date="2016-10" db="EMBL/GenBank/DDBJ databases">
        <authorList>
            <person name="Varghese N."/>
            <person name="Submissions S."/>
        </authorList>
    </citation>
    <scope>NUCLEOTIDE SEQUENCE [LARGE SCALE GENOMIC DNA]</scope>
    <source>
        <strain evidence="5">ATCC 700379</strain>
    </source>
</reference>
<dbReference type="PANTHER" id="PTHR42709">
    <property type="entry name" value="ALKALINE PHOSPHATASE LIKE PROTEIN"/>
    <property type="match status" value="1"/>
</dbReference>
<feature type="transmembrane region" description="Helical" evidence="2">
    <location>
        <begin position="51"/>
        <end position="80"/>
    </location>
</feature>
<comment type="similarity">
    <text evidence="1">Belongs to the DedA family.</text>
</comment>